<evidence type="ECO:0000313" key="3">
    <source>
        <dbReference type="Proteomes" id="UP000238479"/>
    </source>
</evidence>
<evidence type="ECO:0000256" key="1">
    <source>
        <dbReference type="SAM" id="MobiDB-lite"/>
    </source>
</evidence>
<proteinExistence type="predicted"/>
<dbReference type="Gramene" id="PRQ16760">
    <property type="protein sequence ID" value="PRQ16760"/>
    <property type="gene ID" value="RchiOBHm_Chr7g0187731"/>
</dbReference>
<evidence type="ECO:0000313" key="2">
    <source>
        <dbReference type="EMBL" id="PRQ16760.1"/>
    </source>
</evidence>
<keyword evidence="3" id="KW-1185">Reference proteome</keyword>
<reference evidence="2 3" key="1">
    <citation type="journal article" date="2018" name="Nat. Genet.">
        <title>The Rosa genome provides new insights in the design of modern roses.</title>
        <authorList>
            <person name="Bendahmane M."/>
        </authorList>
    </citation>
    <scope>NUCLEOTIDE SEQUENCE [LARGE SCALE GENOMIC DNA]</scope>
    <source>
        <strain evidence="3">cv. Old Blush</strain>
    </source>
</reference>
<gene>
    <name evidence="2" type="ORF">RchiOBHm_Chr7g0187731</name>
</gene>
<protein>
    <submittedName>
        <fullName evidence="2">Uncharacterized protein</fullName>
    </submittedName>
</protein>
<dbReference type="EMBL" id="PDCK01000045">
    <property type="protein sequence ID" value="PRQ16760.1"/>
    <property type="molecule type" value="Genomic_DNA"/>
</dbReference>
<accession>A0A2P6P498</accession>
<sequence>MPTNTFDLHNAELNPQPTTPPVDAFDLHNAEPNPSIFDLQFCITPPTNDNDCRPTAPINRNRTRPT</sequence>
<dbReference type="Proteomes" id="UP000238479">
    <property type="component" value="Chromosome 7"/>
</dbReference>
<organism evidence="2 3">
    <name type="scientific">Rosa chinensis</name>
    <name type="common">China rose</name>
    <dbReference type="NCBI Taxonomy" id="74649"/>
    <lineage>
        <taxon>Eukaryota</taxon>
        <taxon>Viridiplantae</taxon>
        <taxon>Streptophyta</taxon>
        <taxon>Embryophyta</taxon>
        <taxon>Tracheophyta</taxon>
        <taxon>Spermatophyta</taxon>
        <taxon>Magnoliopsida</taxon>
        <taxon>eudicotyledons</taxon>
        <taxon>Gunneridae</taxon>
        <taxon>Pentapetalae</taxon>
        <taxon>rosids</taxon>
        <taxon>fabids</taxon>
        <taxon>Rosales</taxon>
        <taxon>Rosaceae</taxon>
        <taxon>Rosoideae</taxon>
        <taxon>Rosoideae incertae sedis</taxon>
        <taxon>Rosa</taxon>
    </lineage>
</organism>
<feature type="region of interest" description="Disordered" evidence="1">
    <location>
        <begin position="46"/>
        <end position="66"/>
    </location>
</feature>
<dbReference type="AlphaFoldDB" id="A0A2P6P498"/>
<feature type="region of interest" description="Disordered" evidence="1">
    <location>
        <begin position="1"/>
        <end position="21"/>
    </location>
</feature>
<comment type="caution">
    <text evidence="2">The sequence shown here is derived from an EMBL/GenBank/DDBJ whole genome shotgun (WGS) entry which is preliminary data.</text>
</comment>
<name>A0A2P6P498_ROSCH</name>